<keyword evidence="1" id="KW-0418">Kinase</keyword>
<dbReference type="VEuPathDB" id="VectorBase:CPIJ019313"/>
<evidence type="ECO:0000313" key="1">
    <source>
        <dbReference type="EMBL" id="EDS29578.1"/>
    </source>
</evidence>
<sequence length="80" mass="9523">MEYIYFFHVPEATRSLNILGRKKIQFEQGLYVNEPTRQVEQEPVKDIYTYRGRSVTGQYSNCKPDLWLPDYQTIPSPIKH</sequence>
<evidence type="ECO:0000313" key="2">
    <source>
        <dbReference type="EnsemblMetazoa" id="CPIJ019313-PA"/>
    </source>
</evidence>
<gene>
    <name evidence="2" type="primary">6053448</name>
    <name evidence="1" type="ORF">CpipJ_CPIJ019313</name>
</gene>
<accession>B0XIQ6</accession>
<dbReference type="InParanoid" id="B0XIQ6"/>
<reference evidence="2" key="2">
    <citation type="submission" date="2021-02" db="UniProtKB">
        <authorList>
            <consortium name="EnsemblMetazoa"/>
        </authorList>
    </citation>
    <scope>IDENTIFICATION</scope>
    <source>
        <strain evidence="2">JHB</strain>
    </source>
</reference>
<dbReference type="EMBL" id="DS233354">
    <property type="protein sequence ID" value="EDS29578.1"/>
    <property type="molecule type" value="Genomic_DNA"/>
</dbReference>
<proteinExistence type="predicted"/>
<dbReference type="KEGG" id="cqu:CpipJ_CPIJ019313"/>
<dbReference type="EnsemblMetazoa" id="CPIJ019313-RA">
    <property type="protein sequence ID" value="CPIJ019313-PA"/>
    <property type="gene ID" value="CPIJ019313"/>
</dbReference>
<organism>
    <name type="scientific">Culex quinquefasciatus</name>
    <name type="common">Southern house mosquito</name>
    <name type="synonym">Culex pungens</name>
    <dbReference type="NCBI Taxonomy" id="7176"/>
    <lineage>
        <taxon>Eukaryota</taxon>
        <taxon>Metazoa</taxon>
        <taxon>Ecdysozoa</taxon>
        <taxon>Arthropoda</taxon>
        <taxon>Hexapoda</taxon>
        <taxon>Insecta</taxon>
        <taxon>Pterygota</taxon>
        <taxon>Neoptera</taxon>
        <taxon>Endopterygota</taxon>
        <taxon>Diptera</taxon>
        <taxon>Nematocera</taxon>
        <taxon>Culicoidea</taxon>
        <taxon>Culicidae</taxon>
        <taxon>Culicinae</taxon>
        <taxon>Culicini</taxon>
        <taxon>Culex</taxon>
        <taxon>Culex</taxon>
    </lineage>
</organism>
<evidence type="ECO:0000313" key="3">
    <source>
        <dbReference type="Proteomes" id="UP000002320"/>
    </source>
</evidence>
<reference evidence="1" key="1">
    <citation type="submission" date="2007-03" db="EMBL/GenBank/DDBJ databases">
        <title>Annotation of Culex pipiens quinquefasciatus.</title>
        <authorList>
            <consortium name="The Broad Institute Genome Sequencing Platform"/>
            <person name="Atkinson P.W."/>
            <person name="Hemingway J."/>
            <person name="Christensen B.M."/>
            <person name="Higgs S."/>
            <person name="Kodira C."/>
            <person name="Hannick L."/>
            <person name="Megy K."/>
            <person name="O'Leary S."/>
            <person name="Pearson M."/>
            <person name="Haas B.J."/>
            <person name="Mauceli E."/>
            <person name="Wortman J.R."/>
            <person name="Lee N.H."/>
            <person name="Guigo R."/>
            <person name="Stanke M."/>
            <person name="Alvarado L."/>
            <person name="Amedeo P."/>
            <person name="Antoine C.H."/>
            <person name="Arensburger P."/>
            <person name="Bidwell S.L."/>
            <person name="Crawford M."/>
            <person name="Camaro F."/>
            <person name="Devon K."/>
            <person name="Engels R."/>
            <person name="Hammond M."/>
            <person name="Howarth C."/>
            <person name="Koehrsen M."/>
            <person name="Lawson D."/>
            <person name="Montgomery P."/>
            <person name="Nene V."/>
            <person name="Nusbaum C."/>
            <person name="Puiu D."/>
            <person name="Romero-Severson J."/>
            <person name="Severson D.W."/>
            <person name="Shumway M."/>
            <person name="Sisk P."/>
            <person name="Stolte C."/>
            <person name="Zeng Q."/>
            <person name="Eisenstadt E."/>
            <person name="Fraser-Liggett C."/>
            <person name="Strausberg R."/>
            <person name="Galagan J."/>
            <person name="Birren B."/>
            <person name="Collins F.H."/>
        </authorList>
    </citation>
    <scope>NUCLEOTIDE SEQUENCE [LARGE SCALE GENOMIC DNA]</scope>
    <source>
        <strain evidence="1">JHB</strain>
    </source>
</reference>
<keyword evidence="1" id="KW-0808">Transferase</keyword>
<protein>
    <submittedName>
        <fullName evidence="1">Nuclear body associated kinase</fullName>
    </submittedName>
</protein>
<name>B0XIQ6_CULQU</name>
<keyword evidence="3" id="KW-1185">Reference proteome</keyword>
<dbReference type="AlphaFoldDB" id="B0XIQ6"/>
<dbReference type="HOGENOM" id="CLU_2592114_0_0_1"/>
<dbReference type="GO" id="GO:0016301">
    <property type="term" value="F:kinase activity"/>
    <property type="evidence" value="ECO:0007669"/>
    <property type="project" value="UniProtKB-KW"/>
</dbReference>
<dbReference type="Proteomes" id="UP000002320">
    <property type="component" value="Unassembled WGS sequence"/>
</dbReference>